<evidence type="ECO:0000313" key="1">
    <source>
        <dbReference type="EMBL" id="CDW98941.1"/>
    </source>
</evidence>
<dbReference type="EMBL" id="CCFA01003888">
    <property type="protein sequence ID" value="CDW98941.1"/>
    <property type="molecule type" value="Genomic_DNA"/>
</dbReference>
<dbReference type="AlphaFoldDB" id="A0A0F7S9P2"/>
<evidence type="ECO:0000313" key="2">
    <source>
        <dbReference type="Proteomes" id="UP000242770"/>
    </source>
</evidence>
<name>A0A0F7S9P2_9BASI</name>
<reference evidence="2" key="1">
    <citation type="submission" date="2014-06" db="EMBL/GenBank/DDBJ databases">
        <authorList>
            <person name="Berkman P.J."/>
        </authorList>
    </citation>
    <scope>NUCLEOTIDE SEQUENCE [LARGE SCALE GENOMIC DNA]</scope>
</reference>
<keyword evidence="2" id="KW-1185">Reference proteome</keyword>
<gene>
    <name evidence="1" type="primary">SSCI65610.1</name>
</gene>
<dbReference type="Proteomes" id="UP000242770">
    <property type="component" value="Unassembled WGS sequence"/>
</dbReference>
<organism evidence="1 2">
    <name type="scientific">Sporisorium scitamineum</name>
    <dbReference type="NCBI Taxonomy" id="49012"/>
    <lineage>
        <taxon>Eukaryota</taxon>
        <taxon>Fungi</taxon>
        <taxon>Dikarya</taxon>
        <taxon>Basidiomycota</taxon>
        <taxon>Ustilaginomycotina</taxon>
        <taxon>Ustilaginomycetes</taxon>
        <taxon>Ustilaginales</taxon>
        <taxon>Ustilaginaceae</taxon>
        <taxon>Sporisorium</taxon>
    </lineage>
</organism>
<proteinExistence type="predicted"/>
<sequence length="33" mass="3834">MQSSRPWTTLSIFRAVDDTAVVRKVRLRILGLF</sequence>
<accession>A0A0F7S9P2</accession>
<protein>
    <submittedName>
        <fullName evidence="1">Uncharacterized protein</fullName>
    </submittedName>
</protein>